<evidence type="ECO:0000256" key="5">
    <source>
        <dbReference type="ARBA" id="ARBA00022741"/>
    </source>
</evidence>
<dbReference type="AlphaFoldDB" id="A0AAP5N6U0"/>
<organism evidence="12 13">
    <name type="scientific">Paenibacillus larvae</name>
    <dbReference type="NCBI Taxonomy" id="1464"/>
    <lineage>
        <taxon>Bacteria</taxon>
        <taxon>Bacillati</taxon>
        <taxon>Bacillota</taxon>
        <taxon>Bacilli</taxon>
        <taxon>Bacillales</taxon>
        <taxon>Paenibacillaceae</taxon>
        <taxon>Paenibacillus</taxon>
    </lineage>
</organism>
<sequence length="293" mass="32751">MTIQWFPGHMTRARREIQEKLKQLDVVIELLDARIPLSSRNSMIDEILKDKPRLVVLNKSDLADPVVTEAWVAFFEKETLKALPIDAASGFQVKDIIPRCKELASHKIEAQIQKGIKPRPVRALIVGIPNVGKSTLINQLAGKKIAATGDRPGITKGQQWIKVGKEMDLLDTPGILWPKFEDQLVGLKLAATGAIREEILHLDEIAFYLTKQLIIHYPQALRERYGLAELPGDLEDNHAIVDVMETVGRKRGAIMSGGRVDLEKASSVLLRDTRSGKLGRVSLERPSDYYDNV</sequence>
<name>A0AAP5N6U0_9BACL</name>
<feature type="binding site" evidence="10">
    <location>
        <position position="174"/>
    </location>
    <ligand>
        <name>GTP</name>
        <dbReference type="ChEBI" id="CHEBI:37565"/>
    </ligand>
</feature>
<keyword evidence="3 9" id="KW-0963">Cytoplasm</keyword>
<dbReference type="Proteomes" id="UP001259239">
    <property type="component" value="Unassembled WGS sequence"/>
</dbReference>
<comment type="similarity">
    <text evidence="9">Belongs to the TRAFAC class YlqF/YawG GTPase family. MTG1 subfamily.</text>
</comment>
<dbReference type="FunFam" id="1.10.1580.10:FF:000003">
    <property type="entry name" value="Ribosome biogenesis GTPase A"/>
    <property type="match status" value="1"/>
</dbReference>
<feature type="binding site" evidence="10">
    <location>
        <begin position="58"/>
        <end position="61"/>
    </location>
    <ligand>
        <name>GTP</name>
        <dbReference type="ChEBI" id="CHEBI:37565"/>
    </ligand>
</feature>
<dbReference type="SUPFAM" id="SSF52540">
    <property type="entry name" value="P-loop containing nucleoside triphosphate hydrolases"/>
    <property type="match status" value="1"/>
</dbReference>
<evidence type="ECO:0000259" key="11">
    <source>
        <dbReference type="PROSITE" id="PS51721"/>
    </source>
</evidence>
<dbReference type="Gene3D" id="3.40.50.300">
    <property type="entry name" value="P-loop containing nucleotide triphosphate hydrolases"/>
    <property type="match status" value="1"/>
</dbReference>
<evidence type="ECO:0000256" key="8">
    <source>
        <dbReference type="ARBA" id="ARBA00023134"/>
    </source>
</evidence>
<evidence type="ECO:0000256" key="2">
    <source>
        <dbReference type="ARBA" id="ARBA00014898"/>
    </source>
</evidence>
<dbReference type="PANTHER" id="PTHR45782:SF4">
    <property type="entry name" value="MITOCHONDRIAL RIBOSOME-ASSOCIATED GTPASE 1"/>
    <property type="match status" value="1"/>
</dbReference>
<dbReference type="NCBIfam" id="TIGR03596">
    <property type="entry name" value="GTPase_YlqF"/>
    <property type="match status" value="1"/>
</dbReference>
<accession>A0AAP5N6U0</accession>
<dbReference type="Pfam" id="PF01926">
    <property type="entry name" value="MMR_HSR1"/>
    <property type="match status" value="1"/>
</dbReference>
<keyword evidence="7" id="KW-0694">RNA-binding</keyword>
<dbReference type="GO" id="GO:0042254">
    <property type="term" value="P:ribosome biogenesis"/>
    <property type="evidence" value="ECO:0007669"/>
    <property type="project" value="UniProtKB-KW"/>
</dbReference>
<dbReference type="EMBL" id="JARQGV010000004">
    <property type="protein sequence ID" value="MDT2254145.1"/>
    <property type="molecule type" value="Genomic_DNA"/>
</dbReference>
<evidence type="ECO:0000256" key="4">
    <source>
        <dbReference type="ARBA" id="ARBA00022517"/>
    </source>
</evidence>
<keyword evidence="5 9" id="KW-0547">Nucleotide-binding</keyword>
<feature type="domain" description="CP-type G" evidence="11">
    <location>
        <begin position="14"/>
        <end position="178"/>
    </location>
</feature>
<dbReference type="RefSeq" id="WP_036658681.1">
    <property type="nucleotide sequence ID" value="NZ_CBCRXL010000026.1"/>
</dbReference>
<keyword evidence="6" id="KW-0378">Hydrolase</keyword>
<dbReference type="InterPro" id="IPR027417">
    <property type="entry name" value="P-loop_NTPase"/>
</dbReference>
<feature type="binding site" evidence="10">
    <location>
        <begin position="130"/>
        <end position="135"/>
    </location>
    <ligand>
        <name>GTP</name>
        <dbReference type="ChEBI" id="CHEBI:37565"/>
    </ligand>
</feature>
<protein>
    <recommendedName>
        <fullName evidence="2 9">Ribosome biogenesis GTPase A</fullName>
    </recommendedName>
</protein>
<evidence type="ECO:0000256" key="9">
    <source>
        <dbReference type="PIRNR" id="PIRNR006230"/>
    </source>
</evidence>
<gene>
    <name evidence="12" type="primary">ylqF</name>
    <name evidence="12" type="ORF">P7H09_23740</name>
</gene>
<dbReference type="CDD" id="cd01856">
    <property type="entry name" value="YlqF"/>
    <property type="match status" value="1"/>
</dbReference>
<dbReference type="InterPro" id="IPR023179">
    <property type="entry name" value="GTP-bd_ortho_bundle_sf"/>
</dbReference>
<keyword evidence="8 9" id="KW-0342">GTP-binding</keyword>
<evidence type="ECO:0000256" key="3">
    <source>
        <dbReference type="ARBA" id="ARBA00022490"/>
    </source>
</evidence>
<dbReference type="InterPro" id="IPR030378">
    <property type="entry name" value="G_CP_dom"/>
</dbReference>
<keyword evidence="4" id="KW-0690">Ribosome biogenesis</keyword>
<dbReference type="GO" id="GO:0005737">
    <property type="term" value="C:cytoplasm"/>
    <property type="evidence" value="ECO:0007669"/>
    <property type="project" value="UniProtKB-SubCell"/>
</dbReference>
<dbReference type="FunFam" id="3.40.50.300:FF:000590">
    <property type="entry name" value="Ribosome biogenesis GTPase A"/>
    <property type="match status" value="1"/>
</dbReference>
<dbReference type="PROSITE" id="PS51721">
    <property type="entry name" value="G_CP"/>
    <property type="match status" value="1"/>
</dbReference>
<dbReference type="InterPro" id="IPR016478">
    <property type="entry name" value="GTPase_MTG1"/>
</dbReference>
<dbReference type="GO" id="GO:0005525">
    <property type="term" value="F:GTP binding"/>
    <property type="evidence" value="ECO:0007669"/>
    <property type="project" value="UniProtKB-KW"/>
</dbReference>
<evidence type="ECO:0000256" key="7">
    <source>
        <dbReference type="ARBA" id="ARBA00022884"/>
    </source>
</evidence>
<dbReference type="PANTHER" id="PTHR45782">
    <property type="entry name" value="MITOCHONDRIAL RIBOSOME-ASSOCIATED GTPASE 1"/>
    <property type="match status" value="1"/>
</dbReference>
<dbReference type="InterPro" id="IPR019991">
    <property type="entry name" value="GTP-bd_ribosome_bgen"/>
</dbReference>
<evidence type="ECO:0000256" key="6">
    <source>
        <dbReference type="ARBA" id="ARBA00022801"/>
    </source>
</evidence>
<comment type="function">
    <text evidence="9">Required for a late step of 50S ribosomal subunit assembly. Has GTPase activity.</text>
</comment>
<dbReference type="GO" id="GO:0006412">
    <property type="term" value="P:translation"/>
    <property type="evidence" value="ECO:0007669"/>
    <property type="project" value="TreeGrafter"/>
</dbReference>
<dbReference type="GO" id="GO:0003723">
    <property type="term" value="F:RNA binding"/>
    <property type="evidence" value="ECO:0007669"/>
    <property type="project" value="UniProtKB-KW"/>
</dbReference>
<dbReference type="GO" id="GO:0003924">
    <property type="term" value="F:GTPase activity"/>
    <property type="evidence" value="ECO:0007669"/>
    <property type="project" value="TreeGrafter"/>
</dbReference>
<comment type="subcellular location">
    <subcellularLocation>
        <location evidence="1 9">Cytoplasm</location>
    </subcellularLocation>
</comment>
<dbReference type="PIRSF" id="PIRSF006230">
    <property type="entry name" value="MG442"/>
    <property type="match status" value="1"/>
</dbReference>
<evidence type="ECO:0000313" key="13">
    <source>
        <dbReference type="Proteomes" id="UP001259239"/>
    </source>
</evidence>
<comment type="caution">
    <text evidence="12">The sequence shown here is derived from an EMBL/GenBank/DDBJ whole genome shotgun (WGS) entry which is preliminary data.</text>
</comment>
<evidence type="ECO:0000256" key="1">
    <source>
        <dbReference type="ARBA" id="ARBA00004496"/>
    </source>
</evidence>
<proteinExistence type="inferred from homology"/>
<reference evidence="12" key="2">
    <citation type="submission" date="2023-03" db="EMBL/GenBank/DDBJ databases">
        <authorList>
            <person name="Obshta O."/>
            <person name="Zabrodski M.W."/>
            <person name="Soomro T."/>
            <person name="Wilson G."/>
            <person name="Masood F."/>
            <person name="Thebeau J."/>
            <person name="Bezerra Da Silva M.C."/>
            <person name="Raza F."/>
            <person name="Biganski S."/>
            <person name="Jose M."/>
            <person name="Camilli M."/>
            <person name="Kozii I.V."/>
            <person name="Kozii R.V."/>
            <person name="Simko E."/>
            <person name="Wood S.C."/>
        </authorList>
    </citation>
    <scope>NUCLEOTIDE SEQUENCE</scope>
    <source>
        <strain evidence="12">PL001</strain>
    </source>
</reference>
<evidence type="ECO:0000313" key="12">
    <source>
        <dbReference type="EMBL" id="MDT2254145.1"/>
    </source>
</evidence>
<evidence type="ECO:0000256" key="10">
    <source>
        <dbReference type="PIRSR" id="PIRSR006230-1"/>
    </source>
</evidence>
<dbReference type="Gene3D" id="1.10.1580.10">
    <property type="match status" value="1"/>
</dbReference>
<reference evidence="12" key="1">
    <citation type="journal article" date="2023" name="J. Vet. Diagn. Invest.">
        <title>Oxytetracycline-resistant Paenibacillus larvae identified in commercial beekeeping operations in Saskatchewan using pooled honey sampling.</title>
        <authorList>
            <person name="Obshta O."/>
            <person name="Zabrodski M.W."/>
            <person name="Soomro T."/>
            <person name="Wilson G."/>
            <person name="Masood F."/>
            <person name="Thebeau J."/>
            <person name="Silva M.C.B."/>
            <person name="Biganski S."/>
            <person name="Kozii I.V."/>
            <person name="Koziy R.V."/>
            <person name="Raza M.F."/>
            <person name="Jose M.S."/>
            <person name="Simko E."/>
            <person name="Wood S.C."/>
        </authorList>
    </citation>
    <scope>NUCLEOTIDE SEQUENCE</scope>
    <source>
        <strain evidence="12">PL001</strain>
    </source>
</reference>
<dbReference type="InterPro" id="IPR006073">
    <property type="entry name" value="GTP-bd"/>
</dbReference>